<evidence type="ECO:0000313" key="4">
    <source>
        <dbReference type="WBParaSite" id="HPBE_0001654701-mRNA-1"/>
    </source>
</evidence>
<feature type="domain" description="C2H2-type" evidence="1">
    <location>
        <begin position="409"/>
        <end position="433"/>
    </location>
</feature>
<accession>A0A3P8E1P2</accession>
<proteinExistence type="predicted"/>
<name>A0A3P8E1P2_HELPZ</name>
<dbReference type="SMART" id="SM00355">
    <property type="entry name" value="ZnF_C2H2"/>
    <property type="match status" value="3"/>
</dbReference>
<keyword evidence="3" id="KW-1185">Reference proteome</keyword>
<evidence type="ECO:0000313" key="2">
    <source>
        <dbReference type="EMBL" id="VDP06299.1"/>
    </source>
</evidence>
<dbReference type="InterPro" id="IPR013087">
    <property type="entry name" value="Znf_C2H2_type"/>
</dbReference>
<feature type="domain" description="C2H2-type" evidence="1">
    <location>
        <begin position="382"/>
        <end position="402"/>
    </location>
</feature>
<evidence type="ECO:0000259" key="1">
    <source>
        <dbReference type="SMART" id="SM00355"/>
    </source>
</evidence>
<feature type="domain" description="C2H2-type" evidence="1">
    <location>
        <begin position="275"/>
        <end position="299"/>
    </location>
</feature>
<dbReference type="AlphaFoldDB" id="A0A3P8E1P2"/>
<dbReference type="OrthoDB" id="5862073at2759"/>
<reference evidence="2 3" key="1">
    <citation type="submission" date="2018-11" db="EMBL/GenBank/DDBJ databases">
        <authorList>
            <consortium name="Pathogen Informatics"/>
        </authorList>
    </citation>
    <scope>NUCLEOTIDE SEQUENCE [LARGE SCALE GENOMIC DNA]</scope>
</reference>
<sequence length="476" mass="54360">MRVGPTVTTVDETWKDAIDAITRATRLELGPTKPGRRWVDKQAWLWTDDVREKVREKKRLYHVFIGDKTVDNWRNYREAKKAAKKAVAGAKAAHYADVNEKLETRDGERYLYRLAKARCRQAEDIEKFFGINDENGHPLMDHANCGHTIMRGVANVVPSNVRFVRVGNSLGATRIRVNIVYEGGLQTKLSNLTTAQKWSGGDSPPSIDFEGYEDEVPEWGGIEQEVSTGTACWSKSVGEDEEAFGIRTSRFSTLVNAMIQIGTRALWCHVRRPVYKCPLCDVSSTYHLSNIRVHIRKIHNIADEPICFKDEYENEVNAFLYRCFGDHQIFRRQDPEVVACLNDILNCINDGEYCISSTRVKSSGGSIFNEQPIFAARSQPRNTCRVCFESNVKHLERHVLQHHIKQPMFLCPCCNFSSCYSPTSVKNHIKTRHNMFDPLPLDIRDEYAELIQSVYNQCFVDDTSSLASRIAFKQHS</sequence>
<evidence type="ECO:0000313" key="3">
    <source>
        <dbReference type="Proteomes" id="UP000050761"/>
    </source>
</evidence>
<dbReference type="EMBL" id="UZAH01029479">
    <property type="protein sequence ID" value="VDP06299.1"/>
    <property type="molecule type" value="Genomic_DNA"/>
</dbReference>
<reference evidence="4" key="2">
    <citation type="submission" date="2019-09" db="UniProtKB">
        <authorList>
            <consortium name="WormBaseParasite"/>
        </authorList>
    </citation>
    <scope>IDENTIFICATION</scope>
</reference>
<gene>
    <name evidence="2" type="ORF">HPBE_LOCUS16546</name>
</gene>
<protein>
    <submittedName>
        <fullName evidence="4">C2H2-type domain-containing protein</fullName>
    </submittedName>
</protein>
<dbReference type="Proteomes" id="UP000050761">
    <property type="component" value="Unassembled WGS sequence"/>
</dbReference>
<dbReference type="WBParaSite" id="HPBE_0001654701-mRNA-1">
    <property type="protein sequence ID" value="HPBE_0001654701-mRNA-1"/>
    <property type="gene ID" value="HPBE_0001654701"/>
</dbReference>
<organism evidence="2">
    <name type="scientific">Heligmosomoides polygyrus</name>
    <name type="common">Parasitic roundworm</name>
    <dbReference type="NCBI Taxonomy" id="6339"/>
    <lineage>
        <taxon>Eukaryota</taxon>
        <taxon>Metazoa</taxon>
        <taxon>Ecdysozoa</taxon>
        <taxon>Nematoda</taxon>
        <taxon>Chromadorea</taxon>
        <taxon>Rhabditida</taxon>
        <taxon>Rhabditina</taxon>
        <taxon>Rhabditomorpha</taxon>
        <taxon>Strongyloidea</taxon>
        <taxon>Heligmosomidae</taxon>
        <taxon>Heligmosomoides</taxon>
    </lineage>
</organism>